<evidence type="ECO:0000256" key="1">
    <source>
        <dbReference type="SAM" id="MobiDB-lite"/>
    </source>
</evidence>
<evidence type="ECO:0000313" key="3">
    <source>
        <dbReference type="Proteomes" id="UP000266841"/>
    </source>
</evidence>
<keyword evidence="3" id="KW-1185">Reference proteome</keyword>
<protein>
    <submittedName>
        <fullName evidence="2">Uncharacterized protein</fullName>
    </submittedName>
</protein>
<name>K0R3P5_THAOC</name>
<proteinExistence type="predicted"/>
<dbReference type="AlphaFoldDB" id="K0R3P5"/>
<gene>
    <name evidence="2" type="ORF">THAOC_35260</name>
</gene>
<evidence type="ECO:0000313" key="2">
    <source>
        <dbReference type="EMBL" id="EJK46094.1"/>
    </source>
</evidence>
<reference evidence="2 3" key="1">
    <citation type="journal article" date="2012" name="Genome Biol.">
        <title>Genome and low-iron response of an oceanic diatom adapted to chronic iron limitation.</title>
        <authorList>
            <person name="Lommer M."/>
            <person name="Specht M."/>
            <person name="Roy A.S."/>
            <person name="Kraemer L."/>
            <person name="Andreson R."/>
            <person name="Gutowska M.A."/>
            <person name="Wolf J."/>
            <person name="Bergner S.V."/>
            <person name="Schilhabel M.B."/>
            <person name="Klostermeier U.C."/>
            <person name="Beiko R.G."/>
            <person name="Rosenstiel P."/>
            <person name="Hippler M."/>
            <person name="Laroche J."/>
        </authorList>
    </citation>
    <scope>NUCLEOTIDE SEQUENCE [LARGE SCALE GENOMIC DNA]</scope>
    <source>
        <strain evidence="2 3">CCMP1005</strain>
    </source>
</reference>
<feature type="non-terminal residue" evidence="2">
    <location>
        <position position="192"/>
    </location>
</feature>
<sequence>MQSNAKPHLFAESSILVEGLVGVGWAYDPGKGPPAQCGGNSNHPFEDNVKSTWQTSKTGKKRPTARAPQPPHPSGSPVEVFPAEPRGKHESTHRTGVAVCPWCALSTSSNCAITDFPQKRPQHAPGSRKSTRQTGQAMCPRPAPPMACPQDAPKNENSGQRQLAGVGSAVSSFGRVWCSPLAVPKTKEQLNE</sequence>
<dbReference type="EMBL" id="AGNL01047998">
    <property type="protein sequence ID" value="EJK46094.1"/>
    <property type="molecule type" value="Genomic_DNA"/>
</dbReference>
<accession>K0R3P5</accession>
<dbReference type="Proteomes" id="UP000266841">
    <property type="component" value="Unassembled WGS sequence"/>
</dbReference>
<comment type="caution">
    <text evidence="2">The sequence shown here is derived from an EMBL/GenBank/DDBJ whole genome shotgun (WGS) entry which is preliminary data.</text>
</comment>
<organism evidence="2 3">
    <name type="scientific">Thalassiosira oceanica</name>
    <name type="common">Marine diatom</name>
    <dbReference type="NCBI Taxonomy" id="159749"/>
    <lineage>
        <taxon>Eukaryota</taxon>
        <taxon>Sar</taxon>
        <taxon>Stramenopiles</taxon>
        <taxon>Ochrophyta</taxon>
        <taxon>Bacillariophyta</taxon>
        <taxon>Coscinodiscophyceae</taxon>
        <taxon>Thalassiosirophycidae</taxon>
        <taxon>Thalassiosirales</taxon>
        <taxon>Thalassiosiraceae</taxon>
        <taxon>Thalassiosira</taxon>
    </lineage>
</organism>
<feature type="region of interest" description="Disordered" evidence="1">
    <location>
        <begin position="25"/>
        <end position="93"/>
    </location>
</feature>
<feature type="region of interest" description="Disordered" evidence="1">
    <location>
        <begin position="116"/>
        <end position="166"/>
    </location>
</feature>